<evidence type="ECO:0000256" key="3">
    <source>
        <dbReference type="ARBA" id="ARBA00022475"/>
    </source>
</evidence>
<keyword evidence="5 14" id="KW-0812">Transmembrane</keyword>
<accession>A0A6J1L1E5</accession>
<keyword evidence="11" id="KW-0407">Ion channel</keyword>
<feature type="transmembrane region" description="Helical" evidence="14">
    <location>
        <begin position="213"/>
        <end position="235"/>
    </location>
</feature>
<dbReference type="RefSeq" id="XP_023160175.2">
    <property type="nucleotide sequence ID" value="XM_023304407.2"/>
</dbReference>
<organism evidence="17 18">
    <name type="scientific">Drosophila hydei</name>
    <name type="common">Fruit fly</name>
    <dbReference type="NCBI Taxonomy" id="7224"/>
    <lineage>
        <taxon>Eukaryota</taxon>
        <taxon>Metazoa</taxon>
        <taxon>Ecdysozoa</taxon>
        <taxon>Arthropoda</taxon>
        <taxon>Hexapoda</taxon>
        <taxon>Insecta</taxon>
        <taxon>Pterygota</taxon>
        <taxon>Neoptera</taxon>
        <taxon>Endopterygota</taxon>
        <taxon>Diptera</taxon>
        <taxon>Brachycera</taxon>
        <taxon>Muscomorpha</taxon>
        <taxon>Ephydroidea</taxon>
        <taxon>Drosophilidae</taxon>
        <taxon>Drosophila</taxon>
    </lineage>
</organism>
<gene>
    <name evidence="18" type="primary">LOC111592234</name>
</gene>
<evidence type="ECO:0000256" key="8">
    <source>
        <dbReference type="ARBA" id="ARBA00022989"/>
    </source>
</evidence>
<evidence type="ECO:0000259" key="15">
    <source>
        <dbReference type="Pfam" id="PF00520"/>
    </source>
</evidence>
<dbReference type="InterPro" id="IPR003937">
    <property type="entry name" value="K_chnl_volt-dep_KCNQ"/>
</dbReference>
<evidence type="ECO:0000313" key="18">
    <source>
        <dbReference type="RefSeq" id="XP_023160175.2"/>
    </source>
</evidence>
<feature type="transmembrane region" description="Helical" evidence="14">
    <location>
        <begin position="247"/>
        <end position="263"/>
    </location>
</feature>
<dbReference type="SUPFAM" id="SSF81324">
    <property type="entry name" value="Voltage-gated potassium channels"/>
    <property type="match status" value="1"/>
</dbReference>
<feature type="transmembrane region" description="Helical" evidence="14">
    <location>
        <begin position="275"/>
        <end position="301"/>
    </location>
</feature>
<keyword evidence="7" id="KW-0630">Potassium</keyword>
<feature type="domain" description="Potassium channel voltage dependent KCNQ C-terminal" evidence="16">
    <location>
        <begin position="596"/>
        <end position="703"/>
    </location>
</feature>
<dbReference type="GO" id="GO:0008076">
    <property type="term" value="C:voltage-gated potassium channel complex"/>
    <property type="evidence" value="ECO:0007669"/>
    <property type="project" value="TreeGrafter"/>
</dbReference>
<feature type="transmembrane region" description="Helical" evidence="14">
    <location>
        <begin position="150"/>
        <end position="168"/>
    </location>
</feature>
<evidence type="ECO:0000256" key="11">
    <source>
        <dbReference type="ARBA" id="ARBA00023303"/>
    </source>
</evidence>
<dbReference type="Gene3D" id="1.20.120.350">
    <property type="entry name" value="Voltage-gated potassium channels. Chain C"/>
    <property type="match status" value="1"/>
</dbReference>
<dbReference type="InterPro" id="IPR005821">
    <property type="entry name" value="Ion_trans_dom"/>
</dbReference>
<keyword evidence="17" id="KW-1185">Reference proteome</keyword>
<dbReference type="OrthoDB" id="8879391at2759"/>
<dbReference type="FunFam" id="1.10.287.70:FF:000016">
    <property type="entry name" value="Putative potassium voltage-gated channel subfamily KQT member 2"/>
    <property type="match status" value="1"/>
</dbReference>
<evidence type="ECO:0000256" key="12">
    <source>
        <dbReference type="ARBA" id="ARBA00034430"/>
    </source>
</evidence>
<dbReference type="Gene3D" id="1.10.287.70">
    <property type="match status" value="1"/>
</dbReference>
<protein>
    <submittedName>
        <fullName evidence="18">Potassium voltage-gated channel subfamily KQT member 4 isoform X12</fullName>
    </submittedName>
</protein>
<dbReference type="PANTHER" id="PTHR47735:SF9">
    <property type="entry name" value="POTASSIUM VOLTAGE-GATED CHANNEL SUBFAMILY KQT MEMBER 4-LIKE ISOFORM X1"/>
    <property type="match status" value="1"/>
</dbReference>
<feature type="region of interest" description="Disordered" evidence="13">
    <location>
        <begin position="535"/>
        <end position="560"/>
    </location>
</feature>
<dbReference type="PANTHER" id="PTHR47735">
    <property type="entry name" value="POTASSIUM VOLTAGE-GATED CHANNEL SUBFAMILY KQT MEMBER 4"/>
    <property type="match status" value="1"/>
</dbReference>
<dbReference type="Pfam" id="PF00520">
    <property type="entry name" value="Ion_trans"/>
    <property type="match status" value="1"/>
</dbReference>
<evidence type="ECO:0000256" key="13">
    <source>
        <dbReference type="SAM" id="MobiDB-lite"/>
    </source>
</evidence>
<keyword evidence="8 14" id="KW-1133">Transmembrane helix</keyword>
<dbReference type="GeneID" id="111592234"/>
<dbReference type="Gene3D" id="6.10.140.1910">
    <property type="match status" value="2"/>
</dbReference>
<keyword evidence="6" id="KW-0851">Voltage-gated channel</keyword>
<comment type="catalytic activity">
    <reaction evidence="12">
        <text>K(+)(in) = K(+)(out)</text>
        <dbReference type="Rhea" id="RHEA:29463"/>
        <dbReference type="ChEBI" id="CHEBI:29103"/>
    </reaction>
</comment>
<keyword evidence="10 14" id="KW-0472">Membrane</keyword>
<dbReference type="Proteomes" id="UP000504633">
    <property type="component" value="Unplaced"/>
</dbReference>
<feature type="transmembrane region" description="Helical" evidence="14">
    <location>
        <begin position="108"/>
        <end position="129"/>
    </location>
</feature>
<name>A0A6J1L1E5_DROHY</name>
<evidence type="ECO:0000256" key="6">
    <source>
        <dbReference type="ARBA" id="ARBA00022882"/>
    </source>
</evidence>
<reference evidence="18" key="1">
    <citation type="submission" date="2025-08" db="UniProtKB">
        <authorList>
            <consortium name="RefSeq"/>
        </authorList>
    </citation>
    <scope>IDENTIFICATION</scope>
    <source>
        <strain evidence="18">15085-1641.00</strain>
        <tissue evidence="18">Whole body</tissue>
    </source>
</reference>
<proteinExistence type="predicted"/>
<sequence length="978" mass="108927">MDPENDIYAFYDIRGFKRKCRPAGPNKSQKFLQPRMSLLGKPLNYNRGTHRRDARYRRMQSRLYNFLERPRGLHAIFYHVMVFLMVFTCLALSVFSTIKEYEEDAVYILFRMEIIVVIWFTMEFGARLWSSGCRSRYQGTLGRLKFIKQPFCIIDIITILASIVVLGMGTSGQVFATSALRGLRFFQILRMVRMDRRGGTWKLLGSVVYAHRQELITTMYIGFLGLIFASFLVYMWEKDVNEKFSNFAQALWWGVITLCTVGYGDMVPITWQGKLIASCCALLGISFFALPAGILGSGFALKVQQQQRQKHMIRRRQPAATLIQAVWRCYAADEHSVSVATWKIHQVALPSPPASRASSSFKHNTSFVARLPTIRRHKSQTIQAPGPDGSTLSKPPGSSRASTRYTRTIRDINASVENLEVVQNGKSMNPSFSEDSVAETTCLKNIKNSDAKSTTTPTPTPTQLENCIRSASLGNLASSAAEQPKAVVASSNMLTIPVVLYGFLHGDFFGSTFSLRNPRITPTQDLEAGHIAAEPSKASLNDNPNTNNPSGSPTASTSRGRTGRFFAAASHILAPGGERARGAFNVANEDEEPRCTQLTNRHKIAIRFIRKLKYFVARRKFKEALKPYDVKDVMEQYAAGHVDLLGRVKMLHLRLDQILGKQGSKAKDVYASKISLASRVVKVERQVVDIEEKLDILIKAYMEDRDRFLALPLPANPKPKIHSISPSHSHSLSHHAHNQNMIDVWKRTATLSVHPELVTTPNGGSDATALDGSETALTSTQTVTTTTDAIATQTPMPHTQHTATNTKSSVLNSYQLPPEKQQHNDVFMTDLENRTKKRVTLSLHRSTSEPYSKHEQRINMPDEGAQSLDSSAKPTPPDSSIILIDEYEDFEEEDLNCEGEMEHFPSWEIDSDIGADVDVDADGDCDESTEDTALLQCATRTAIVITPISPVSSALNLQSLNDQTTTLNKSNLLPPDSG</sequence>
<evidence type="ECO:0000256" key="14">
    <source>
        <dbReference type="SAM" id="Phobius"/>
    </source>
</evidence>
<evidence type="ECO:0000256" key="4">
    <source>
        <dbReference type="ARBA" id="ARBA00022538"/>
    </source>
</evidence>
<evidence type="ECO:0000256" key="1">
    <source>
        <dbReference type="ARBA" id="ARBA00004651"/>
    </source>
</evidence>
<keyword evidence="2" id="KW-0813">Transport</keyword>
<dbReference type="Pfam" id="PF03520">
    <property type="entry name" value="KCNQ_channel"/>
    <property type="match status" value="1"/>
</dbReference>
<evidence type="ECO:0000259" key="16">
    <source>
        <dbReference type="Pfam" id="PF03520"/>
    </source>
</evidence>
<dbReference type="PRINTS" id="PR01459">
    <property type="entry name" value="KCNQCHANNEL"/>
</dbReference>
<dbReference type="OMA" id="WNEIRMD"/>
<keyword evidence="3" id="KW-1003">Cell membrane</keyword>
<evidence type="ECO:0000256" key="9">
    <source>
        <dbReference type="ARBA" id="ARBA00023065"/>
    </source>
</evidence>
<dbReference type="InterPro" id="IPR027359">
    <property type="entry name" value="Volt_channel_dom_sf"/>
</dbReference>
<keyword evidence="4" id="KW-0633">Potassium transport</keyword>
<dbReference type="InterPro" id="IPR013821">
    <property type="entry name" value="K_chnl_volt-dep_KCNQ_C"/>
</dbReference>
<comment type="subcellular location">
    <subcellularLocation>
        <location evidence="1">Cell membrane</location>
        <topology evidence="1">Multi-pass membrane protein</topology>
    </subcellularLocation>
</comment>
<feature type="transmembrane region" description="Helical" evidence="14">
    <location>
        <begin position="76"/>
        <end position="96"/>
    </location>
</feature>
<dbReference type="GO" id="GO:0005249">
    <property type="term" value="F:voltage-gated potassium channel activity"/>
    <property type="evidence" value="ECO:0007669"/>
    <property type="project" value="InterPro"/>
</dbReference>
<dbReference type="FunFam" id="1.20.120.350:FF:000017">
    <property type="entry name" value="potassium voltage-gated channel subfamily KQT member 1"/>
    <property type="match status" value="1"/>
</dbReference>
<dbReference type="CTD" id="36071"/>
<dbReference type="AlphaFoldDB" id="A0A6J1L1E5"/>
<evidence type="ECO:0000256" key="7">
    <source>
        <dbReference type="ARBA" id="ARBA00022958"/>
    </source>
</evidence>
<feature type="compositionally biased region" description="Low complexity" evidence="13">
    <location>
        <begin position="539"/>
        <end position="558"/>
    </location>
</feature>
<evidence type="ECO:0000256" key="10">
    <source>
        <dbReference type="ARBA" id="ARBA00023136"/>
    </source>
</evidence>
<evidence type="ECO:0000256" key="5">
    <source>
        <dbReference type="ARBA" id="ARBA00022692"/>
    </source>
</evidence>
<feature type="region of interest" description="Disordered" evidence="13">
    <location>
        <begin position="374"/>
        <end position="406"/>
    </location>
</feature>
<feature type="region of interest" description="Disordered" evidence="13">
    <location>
        <begin position="841"/>
        <end position="879"/>
    </location>
</feature>
<feature type="domain" description="Ion transport" evidence="15">
    <location>
        <begin position="75"/>
        <end position="306"/>
    </location>
</feature>
<keyword evidence="9" id="KW-0406">Ion transport</keyword>
<evidence type="ECO:0000313" key="17">
    <source>
        <dbReference type="Proteomes" id="UP000504633"/>
    </source>
</evidence>
<evidence type="ECO:0000256" key="2">
    <source>
        <dbReference type="ARBA" id="ARBA00022448"/>
    </source>
</evidence>
<dbReference type="PRINTS" id="PR00169">
    <property type="entry name" value="KCHANNEL"/>
</dbReference>